<feature type="compositionally biased region" description="Polar residues" evidence="1">
    <location>
        <begin position="189"/>
        <end position="208"/>
    </location>
</feature>
<sequence length="281" mass="29754">MAPKKAKPTRAPPVEEDDPNVIAAVRDLQSRASILGMGTAYLRDHSQRKEMTRRVPVIAPSVDSSIQPEAGPSKPVRSPRVSSDRPTKQLKPGEALITPSGDQNPNLMGVLALPYKQHRPRSGPPASSVRAGTLTAATQPPPSGGERAPTSAPVPPRHPSSPQASSSRMDHTPHHADNVPPAAAAPVSRSPQNIHQMTSPQPQASSHSFAAASTQLQQPPALLPPFQVQRTLSAPQSHSFPVSPGSSPPHPAGPAHLQEWVNWTLRAAALCQAIAELEKKL</sequence>
<comment type="caution">
    <text evidence="2">The sequence shown here is derived from an EMBL/GenBank/DDBJ whole genome shotgun (WGS) entry which is preliminary data.</text>
</comment>
<evidence type="ECO:0000313" key="2">
    <source>
        <dbReference type="EMBL" id="KAK7680061.1"/>
    </source>
</evidence>
<keyword evidence="3" id="KW-1185">Reference proteome</keyword>
<evidence type="ECO:0000313" key="3">
    <source>
        <dbReference type="Proteomes" id="UP001385951"/>
    </source>
</evidence>
<feature type="compositionally biased region" description="Low complexity" evidence="1">
    <location>
        <begin position="210"/>
        <end position="227"/>
    </location>
</feature>
<gene>
    <name evidence="2" type="ORF">QCA50_017007</name>
</gene>
<organism evidence="2 3">
    <name type="scientific">Cerrena zonata</name>
    <dbReference type="NCBI Taxonomy" id="2478898"/>
    <lineage>
        <taxon>Eukaryota</taxon>
        <taxon>Fungi</taxon>
        <taxon>Dikarya</taxon>
        <taxon>Basidiomycota</taxon>
        <taxon>Agaricomycotina</taxon>
        <taxon>Agaricomycetes</taxon>
        <taxon>Polyporales</taxon>
        <taxon>Cerrenaceae</taxon>
        <taxon>Cerrena</taxon>
    </lineage>
</organism>
<protein>
    <submittedName>
        <fullName evidence="2">Uncharacterized protein</fullName>
    </submittedName>
</protein>
<evidence type="ECO:0000256" key="1">
    <source>
        <dbReference type="SAM" id="MobiDB-lite"/>
    </source>
</evidence>
<accession>A0AAW0FHJ1</accession>
<name>A0AAW0FHJ1_9APHY</name>
<feature type="compositionally biased region" description="Basic and acidic residues" evidence="1">
    <location>
        <begin position="168"/>
        <end position="177"/>
    </location>
</feature>
<dbReference type="Proteomes" id="UP001385951">
    <property type="component" value="Unassembled WGS sequence"/>
</dbReference>
<feature type="compositionally biased region" description="Basic and acidic residues" evidence="1">
    <location>
        <begin position="44"/>
        <end position="53"/>
    </location>
</feature>
<feature type="compositionally biased region" description="Low complexity" evidence="1">
    <location>
        <begin position="72"/>
        <end position="81"/>
    </location>
</feature>
<reference evidence="2 3" key="1">
    <citation type="submission" date="2022-09" db="EMBL/GenBank/DDBJ databases">
        <authorList>
            <person name="Palmer J.M."/>
        </authorList>
    </citation>
    <scope>NUCLEOTIDE SEQUENCE [LARGE SCALE GENOMIC DNA]</scope>
    <source>
        <strain evidence="2 3">DSM 7382</strain>
    </source>
</reference>
<feature type="region of interest" description="Disordered" evidence="1">
    <location>
        <begin position="1"/>
        <end position="21"/>
    </location>
</feature>
<dbReference type="EMBL" id="JASBNA010000053">
    <property type="protein sequence ID" value="KAK7680061.1"/>
    <property type="molecule type" value="Genomic_DNA"/>
</dbReference>
<dbReference type="AlphaFoldDB" id="A0AAW0FHJ1"/>
<proteinExistence type="predicted"/>
<feature type="region of interest" description="Disordered" evidence="1">
    <location>
        <begin position="44"/>
        <end position="255"/>
    </location>
</feature>